<dbReference type="InterPro" id="IPR017871">
    <property type="entry name" value="ABC_transporter-like_CS"/>
</dbReference>
<dbReference type="PANTHER" id="PTHR42794">
    <property type="entry name" value="HEMIN IMPORT ATP-BINDING PROTEIN HMUV"/>
    <property type="match status" value="1"/>
</dbReference>
<dbReference type="RefSeq" id="WP_182663563.1">
    <property type="nucleotide sequence ID" value="NZ_JACIVI010000002.1"/>
</dbReference>
<sequence>MPLLTPLARFRRTAARRSPPGADALVLAAHGLGLRQADGRVVLEPLDLRLAPGELLAVLGENGAGKTSLLRLLAGEVPASGLRPCGELCLAGRPLADWSAREQARLRAVLPQHTDLAFDFNAAELVALARHPHGDSPAEARAIAAQALALTGASDFALRGLRELSGGERARVFLAAALAQLWAADDPQPRLLLLDEPTAALDLAQQHRLLATVRAFAASRRLGVVAIVHDLNLAAQYADRVLLLAGGHRLAEGPPDAVLQPGPIARGFGVRAACLAHPLAPGQALIATAASGGMA</sequence>
<evidence type="ECO:0000259" key="7">
    <source>
        <dbReference type="PROSITE" id="PS50893"/>
    </source>
</evidence>
<evidence type="ECO:0000256" key="4">
    <source>
        <dbReference type="ARBA" id="ARBA00022840"/>
    </source>
</evidence>
<dbReference type="EMBL" id="JACIVI010000002">
    <property type="protein sequence ID" value="MBB1162044.1"/>
    <property type="molecule type" value="Genomic_DNA"/>
</dbReference>
<dbReference type="CDD" id="cd03214">
    <property type="entry name" value="ABC_Iron-Siderophores_B12_Hemin"/>
    <property type="match status" value="1"/>
</dbReference>
<protein>
    <submittedName>
        <fullName evidence="8">Heme ABC transporter ATP-binding protein</fullName>
    </submittedName>
</protein>
<dbReference type="GO" id="GO:0005524">
    <property type="term" value="F:ATP binding"/>
    <property type="evidence" value="ECO:0007669"/>
    <property type="project" value="UniProtKB-KW"/>
</dbReference>
<dbReference type="SMART" id="SM00382">
    <property type="entry name" value="AAA"/>
    <property type="match status" value="1"/>
</dbReference>
<dbReference type="PROSITE" id="PS00211">
    <property type="entry name" value="ABC_TRANSPORTER_1"/>
    <property type="match status" value="1"/>
</dbReference>
<evidence type="ECO:0000256" key="5">
    <source>
        <dbReference type="ARBA" id="ARBA00022967"/>
    </source>
</evidence>
<keyword evidence="3" id="KW-0547">Nucleotide-binding</keyword>
<keyword evidence="5" id="KW-1278">Translocase</keyword>
<dbReference type="NCBIfam" id="NF010068">
    <property type="entry name" value="PRK13548.1"/>
    <property type="match status" value="1"/>
</dbReference>
<accession>A0A839HUT7</accession>
<evidence type="ECO:0000256" key="6">
    <source>
        <dbReference type="ARBA" id="ARBA00037066"/>
    </source>
</evidence>
<evidence type="ECO:0000313" key="9">
    <source>
        <dbReference type="Proteomes" id="UP000586093"/>
    </source>
</evidence>
<keyword evidence="2" id="KW-1003">Cell membrane</keyword>
<keyword evidence="2" id="KW-0472">Membrane</keyword>
<comment type="function">
    <text evidence="6">Part of the ABC transporter complex HmuTUV involved in hemin import. Responsible for energy coupling to the transport system.</text>
</comment>
<evidence type="ECO:0000256" key="2">
    <source>
        <dbReference type="ARBA" id="ARBA00022475"/>
    </source>
</evidence>
<dbReference type="Proteomes" id="UP000586093">
    <property type="component" value="Unassembled WGS sequence"/>
</dbReference>
<dbReference type="GO" id="GO:0016887">
    <property type="term" value="F:ATP hydrolysis activity"/>
    <property type="evidence" value="ECO:0007669"/>
    <property type="project" value="InterPro"/>
</dbReference>
<evidence type="ECO:0000256" key="1">
    <source>
        <dbReference type="ARBA" id="ARBA00022448"/>
    </source>
</evidence>
<dbReference type="PROSITE" id="PS50893">
    <property type="entry name" value="ABC_TRANSPORTER_2"/>
    <property type="match status" value="1"/>
</dbReference>
<organism evidence="8 9">
    <name type="scientific">Aquariibacter albus</name>
    <dbReference type="NCBI Taxonomy" id="2759899"/>
    <lineage>
        <taxon>Bacteria</taxon>
        <taxon>Pseudomonadati</taxon>
        <taxon>Pseudomonadota</taxon>
        <taxon>Betaproteobacteria</taxon>
        <taxon>Burkholderiales</taxon>
        <taxon>Sphaerotilaceae</taxon>
        <taxon>Aquariibacter</taxon>
    </lineage>
</organism>
<dbReference type="AlphaFoldDB" id="A0A839HUT7"/>
<keyword evidence="9" id="KW-1185">Reference proteome</keyword>
<dbReference type="InterPro" id="IPR003593">
    <property type="entry name" value="AAA+_ATPase"/>
</dbReference>
<dbReference type="PANTHER" id="PTHR42794:SF1">
    <property type="entry name" value="HEMIN IMPORT ATP-BINDING PROTEIN HMUV"/>
    <property type="match status" value="1"/>
</dbReference>
<gene>
    <name evidence="8" type="ORF">H4F90_08630</name>
</gene>
<dbReference type="InterPro" id="IPR003439">
    <property type="entry name" value="ABC_transporter-like_ATP-bd"/>
</dbReference>
<proteinExistence type="predicted"/>
<keyword evidence="1" id="KW-0813">Transport</keyword>
<reference evidence="8 9" key="1">
    <citation type="submission" date="2020-08" db="EMBL/GenBank/DDBJ databases">
        <title>Aquariorum lacteus gen. nov., sp. nov., a new member of the family Comamonadaceae, isolated from freshwater aquarium.</title>
        <authorList>
            <person name="Chun S.-J."/>
        </authorList>
    </citation>
    <scope>NUCLEOTIDE SEQUENCE [LARGE SCALE GENOMIC DNA]</scope>
    <source>
        <strain evidence="8 9">SJAQ100</strain>
    </source>
</reference>
<dbReference type="InterPro" id="IPR027417">
    <property type="entry name" value="P-loop_NTPase"/>
</dbReference>
<keyword evidence="4 8" id="KW-0067">ATP-binding</keyword>
<dbReference type="SUPFAM" id="SSF52540">
    <property type="entry name" value="P-loop containing nucleoside triphosphate hydrolases"/>
    <property type="match status" value="1"/>
</dbReference>
<evidence type="ECO:0000313" key="8">
    <source>
        <dbReference type="EMBL" id="MBB1162044.1"/>
    </source>
</evidence>
<comment type="caution">
    <text evidence="8">The sequence shown here is derived from an EMBL/GenBank/DDBJ whole genome shotgun (WGS) entry which is preliminary data.</text>
</comment>
<name>A0A839HUT7_9BURK</name>
<dbReference type="Pfam" id="PF00005">
    <property type="entry name" value="ABC_tran"/>
    <property type="match status" value="1"/>
</dbReference>
<evidence type="ECO:0000256" key="3">
    <source>
        <dbReference type="ARBA" id="ARBA00022741"/>
    </source>
</evidence>
<dbReference type="Gene3D" id="3.40.50.300">
    <property type="entry name" value="P-loop containing nucleotide triphosphate hydrolases"/>
    <property type="match status" value="1"/>
</dbReference>
<feature type="domain" description="ABC transporter" evidence="7">
    <location>
        <begin position="27"/>
        <end position="271"/>
    </location>
</feature>